<organism evidence="1 2">
    <name type="scientific">Ruegeria atlantica</name>
    <dbReference type="NCBI Taxonomy" id="81569"/>
    <lineage>
        <taxon>Bacteria</taxon>
        <taxon>Pseudomonadati</taxon>
        <taxon>Pseudomonadota</taxon>
        <taxon>Alphaproteobacteria</taxon>
        <taxon>Rhodobacterales</taxon>
        <taxon>Roseobacteraceae</taxon>
        <taxon>Ruegeria</taxon>
    </lineage>
</organism>
<evidence type="ECO:0000313" key="2">
    <source>
        <dbReference type="Proteomes" id="UP000050783"/>
    </source>
</evidence>
<protein>
    <submittedName>
        <fullName evidence="1">Uncharacterized protein</fullName>
    </submittedName>
</protein>
<accession>A0A0P1EBT5</accession>
<name>A0A0P1EBT5_9RHOB</name>
<evidence type="ECO:0000313" key="1">
    <source>
        <dbReference type="EMBL" id="CUH46981.1"/>
    </source>
</evidence>
<reference evidence="1 2" key="1">
    <citation type="submission" date="2015-09" db="EMBL/GenBank/DDBJ databases">
        <authorList>
            <consortium name="Swine Surveillance"/>
        </authorList>
    </citation>
    <scope>NUCLEOTIDE SEQUENCE [LARGE SCALE GENOMIC DNA]</scope>
    <source>
        <strain evidence="1 2">CECT 4292</strain>
    </source>
</reference>
<dbReference type="Proteomes" id="UP000050783">
    <property type="component" value="Unassembled WGS sequence"/>
</dbReference>
<dbReference type="AlphaFoldDB" id="A0A0P1EBT5"/>
<proteinExistence type="predicted"/>
<sequence>MFRLAGSFNLDARLRLPINYSSEEANRALS</sequence>
<dbReference type="EMBL" id="CYPU01000019">
    <property type="protein sequence ID" value="CUH46981.1"/>
    <property type="molecule type" value="Genomic_DNA"/>
</dbReference>
<gene>
    <name evidence="1" type="ORF">RUA4292_01148</name>
</gene>